<dbReference type="Pfam" id="PF01719">
    <property type="entry name" value="Rep_OBD"/>
    <property type="match status" value="1"/>
</dbReference>
<dbReference type="GO" id="GO:0003723">
    <property type="term" value="F:RNA binding"/>
    <property type="evidence" value="ECO:0007669"/>
    <property type="project" value="InterPro"/>
</dbReference>
<feature type="domain" description="Plasmid replication protein origin binding" evidence="2">
    <location>
        <begin position="44"/>
        <end position="147"/>
    </location>
</feature>
<dbReference type="GO" id="GO:0003916">
    <property type="term" value="F:DNA topoisomerase activity"/>
    <property type="evidence" value="ECO:0007669"/>
    <property type="project" value="InterPro"/>
</dbReference>
<dbReference type="Pfam" id="PF00910">
    <property type="entry name" value="RNA_helicase"/>
    <property type="match status" value="1"/>
</dbReference>
<proteinExistence type="predicted"/>
<name>A0A2N5NI08_MEDGN</name>
<protein>
    <submittedName>
        <fullName evidence="3">Uncharacterized protein</fullName>
    </submittedName>
</protein>
<dbReference type="InterPro" id="IPR002631">
    <property type="entry name" value="Plasmid_rep_OBD"/>
</dbReference>
<comment type="caution">
    <text evidence="3">The sequence shown here is derived from an EMBL/GenBank/DDBJ whole genome shotgun (WGS) entry which is preliminary data.</text>
</comment>
<reference evidence="3 4" key="1">
    <citation type="journal article" date="2017" name="Genome Med.">
        <title>A novel Ruminococcus gnavus clade enriched in inflammatory bowel disease patients.</title>
        <authorList>
            <person name="Hall A.B."/>
            <person name="Yassour M."/>
            <person name="Sauk J."/>
            <person name="Garner A."/>
            <person name="Jiang X."/>
            <person name="Arthur T."/>
            <person name="Lagoudas G.K."/>
            <person name="Vatanen T."/>
            <person name="Fornelos N."/>
            <person name="Wilson R."/>
            <person name="Bertha M."/>
            <person name="Cohen M."/>
            <person name="Garber J."/>
            <person name="Khalili H."/>
            <person name="Gevers D."/>
            <person name="Ananthakrishnan A.N."/>
            <person name="Kugathasan S."/>
            <person name="Lander E.S."/>
            <person name="Blainey P."/>
            <person name="Vlamakis H."/>
            <person name="Xavier R.J."/>
            <person name="Huttenhower C."/>
        </authorList>
    </citation>
    <scope>NUCLEOTIDE SEQUENCE [LARGE SCALE GENOMIC DNA]</scope>
    <source>
        <strain evidence="3 4">RJX1118</strain>
    </source>
</reference>
<dbReference type="EMBL" id="NIHM01000010">
    <property type="protein sequence ID" value="PLT55021.1"/>
    <property type="molecule type" value="Genomic_DNA"/>
</dbReference>
<dbReference type="GO" id="GO:0003677">
    <property type="term" value="F:DNA binding"/>
    <property type="evidence" value="ECO:0007669"/>
    <property type="project" value="InterPro"/>
</dbReference>
<dbReference type="GO" id="GO:0003724">
    <property type="term" value="F:RNA helicase activity"/>
    <property type="evidence" value="ECO:0007669"/>
    <property type="project" value="InterPro"/>
</dbReference>
<dbReference type="RefSeq" id="WP_101879710.1">
    <property type="nucleotide sequence ID" value="NZ_NIHM01000010.1"/>
</dbReference>
<gene>
    <name evidence="3" type="ORF">CDL18_08840</name>
</gene>
<sequence>MRKRKTNQGNLSMRRCEIVSNLESEDGEELFSIERMKQVLEEKSKTCIKEFSYIIHDKDVYTEEDERKNEKYKCGELKPKHIHLLLRFFENQPQKLKNIAGWFQIPPNFISKIHNRWDSAVLYQIHANCPEKYQYDISEVTANFKIENVINNFMKRNSIDSIIMDILNGEIPEYQRSVIPPLFRVHYAREINEAFRCRVQNLQETVKSRKMECIYITGSSQAGKTTLAKKIAEEKGLPYYISSSGTDFLGEYALEPCVILDDIRPSSINLSELLKLLDNNTVSAVKSRYKNKCLANCKLLIITTVLDIETFYHNVFSEEDEPMIQFKRRCGTHLRMNKERIYISRWDSLKKEYTEETEYLNDILDRYMPKEDQTEQDVINYVSETMPFLKQADESEKMHGFEIIDDLESPFK</sequence>
<dbReference type="InterPro" id="IPR027417">
    <property type="entry name" value="P-loop_NTPase"/>
</dbReference>
<dbReference type="SUPFAM" id="SSF52540">
    <property type="entry name" value="P-loop containing nucleoside triphosphate hydrolases"/>
    <property type="match status" value="1"/>
</dbReference>
<dbReference type="InterPro" id="IPR000605">
    <property type="entry name" value="Helicase_SF3_ssDNA/RNA_vir"/>
</dbReference>
<evidence type="ECO:0000313" key="3">
    <source>
        <dbReference type="EMBL" id="PLT55021.1"/>
    </source>
</evidence>
<evidence type="ECO:0000259" key="2">
    <source>
        <dbReference type="Pfam" id="PF01719"/>
    </source>
</evidence>
<feature type="domain" description="Helicase superfamily 3 single-stranded DNA/RNA virus" evidence="1">
    <location>
        <begin position="214"/>
        <end position="304"/>
    </location>
</feature>
<evidence type="ECO:0000313" key="4">
    <source>
        <dbReference type="Proteomes" id="UP000234849"/>
    </source>
</evidence>
<dbReference type="GO" id="GO:0005727">
    <property type="term" value="C:extrachromosomal circular DNA"/>
    <property type="evidence" value="ECO:0007669"/>
    <property type="project" value="InterPro"/>
</dbReference>
<organism evidence="3 4">
    <name type="scientific">Mediterraneibacter gnavus</name>
    <name type="common">Ruminococcus gnavus</name>
    <dbReference type="NCBI Taxonomy" id="33038"/>
    <lineage>
        <taxon>Bacteria</taxon>
        <taxon>Bacillati</taxon>
        <taxon>Bacillota</taxon>
        <taxon>Clostridia</taxon>
        <taxon>Lachnospirales</taxon>
        <taxon>Lachnospiraceae</taxon>
        <taxon>Mediterraneibacter</taxon>
    </lineage>
</organism>
<dbReference type="Proteomes" id="UP000234849">
    <property type="component" value="Unassembled WGS sequence"/>
</dbReference>
<dbReference type="AlphaFoldDB" id="A0A2N5NI08"/>
<dbReference type="Gene3D" id="3.40.50.300">
    <property type="entry name" value="P-loop containing nucleotide triphosphate hydrolases"/>
    <property type="match status" value="1"/>
</dbReference>
<evidence type="ECO:0000259" key="1">
    <source>
        <dbReference type="Pfam" id="PF00910"/>
    </source>
</evidence>
<accession>A0A2N5NI08</accession>
<dbReference type="Gene3D" id="3.40.1310.30">
    <property type="match status" value="1"/>
</dbReference>
<dbReference type="GO" id="GO:0006260">
    <property type="term" value="P:DNA replication"/>
    <property type="evidence" value="ECO:0007669"/>
    <property type="project" value="InterPro"/>
</dbReference>